<organism evidence="2 3">
    <name type="scientific">Blastomyces percursus</name>
    <dbReference type="NCBI Taxonomy" id="1658174"/>
    <lineage>
        <taxon>Eukaryota</taxon>
        <taxon>Fungi</taxon>
        <taxon>Dikarya</taxon>
        <taxon>Ascomycota</taxon>
        <taxon>Pezizomycotina</taxon>
        <taxon>Eurotiomycetes</taxon>
        <taxon>Eurotiomycetidae</taxon>
        <taxon>Onygenales</taxon>
        <taxon>Ajellomycetaceae</taxon>
        <taxon>Blastomyces</taxon>
    </lineage>
</organism>
<evidence type="ECO:0000313" key="3">
    <source>
        <dbReference type="Proteomes" id="UP000242791"/>
    </source>
</evidence>
<evidence type="ECO:0000313" key="2">
    <source>
        <dbReference type="EMBL" id="OJD23257.1"/>
    </source>
</evidence>
<feature type="region of interest" description="Disordered" evidence="1">
    <location>
        <begin position="42"/>
        <end position="63"/>
    </location>
</feature>
<dbReference type="VEuPathDB" id="FungiDB:ACJ73_05388"/>
<accession>A0A1J9Q3X7</accession>
<sequence>MAKSKPKVEDLLNARNIKQQNQDLRAEGLLANITKFGQHQHAQVRPAKCGGSDAGPVLGSGRSASGRRIRLHAWEQRYIVANAESFQMRIGALADLVGRAWQETAGWWREHLPWR</sequence>
<dbReference type="Proteomes" id="UP000242791">
    <property type="component" value="Unassembled WGS sequence"/>
</dbReference>
<keyword evidence="3" id="KW-1185">Reference proteome</keyword>
<protein>
    <submittedName>
        <fullName evidence="2">Uncharacterized protein</fullName>
    </submittedName>
</protein>
<dbReference type="AlphaFoldDB" id="A0A1J9Q3X7"/>
<name>A0A1J9Q3X7_9EURO</name>
<dbReference type="EMBL" id="LGTZ01000837">
    <property type="protein sequence ID" value="OJD23257.1"/>
    <property type="molecule type" value="Genomic_DNA"/>
</dbReference>
<proteinExistence type="predicted"/>
<reference evidence="2 3" key="1">
    <citation type="submission" date="2015-08" db="EMBL/GenBank/DDBJ databases">
        <title>Emmonsia species relationships and genome sequence.</title>
        <authorList>
            <person name="Cuomo C.A."/>
            <person name="Schwartz I.S."/>
            <person name="Kenyon C."/>
            <person name="De Hoog G.S."/>
            <person name="Govender N.P."/>
            <person name="Botha A."/>
            <person name="Moreno L."/>
            <person name="De Vries M."/>
            <person name="Munoz J.F."/>
            <person name="Stielow J.B."/>
        </authorList>
    </citation>
    <scope>NUCLEOTIDE SEQUENCE [LARGE SCALE GENOMIC DNA]</scope>
    <source>
        <strain evidence="2 3">EI222</strain>
    </source>
</reference>
<gene>
    <name evidence="2" type="ORF">ACJ73_05388</name>
</gene>
<comment type="caution">
    <text evidence="2">The sequence shown here is derived from an EMBL/GenBank/DDBJ whole genome shotgun (WGS) entry which is preliminary data.</text>
</comment>
<evidence type="ECO:0000256" key="1">
    <source>
        <dbReference type="SAM" id="MobiDB-lite"/>
    </source>
</evidence>